<feature type="region of interest" description="Disordered" evidence="4">
    <location>
        <begin position="780"/>
        <end position="808"/>
    </location>
</feature>
<gene>
    <name evidence="6" type="ORF">AB1Y20_006334</name>
</gene>
<reference evidence="6 7" key="1">
    <citation type="journal article" date="2024" name="Science">
        <title>Giant polyketide synthase enzymes in the biosynthesis of giant marine polyether toxins.</title>
        <authorList>
            <person name="Fallon T.R."/>
            <person name="Shende V.V."/>
            <person name="Wierzbicki I.H."/>
            <person name="Pendleton A.L."/>
            <person name="Watervoot N.F."/>
            <person name="Auber R.P."/>
            <person name="Gonzalez D.J."/>
            <person name="Wisecaver J.H."/>
            <person name="Moore B.S."/>
        </authorList>
    </citation>
    <scope>NUCLEOTIDE SEQUENCE [LARGE SCALE GENOMIC DNA]</scope>
    <source>
        <strain evidence="6 7">12B1</strain>
    </source>
</reference>
<keyword evidence="7" id="KW-1185">Reference proteome</keyword>
<keyword evidence="5" id="KW-0812">Transmembrane</keyword>
<dbReference type="AlphaFoldDB" id="A0AB34J4A4"/>
<evidence type="ECO:0000313" key="7">
    <source>
        <dbReference type="Proteomes" id="UP001515480"/>
    </source>
</evidence>
<evidence type="ECO:0000313" key="6">
    <source>
        <dbReference type="EMBL" id="KAL1511540.1"/>
    </source>
</evidence>
<feature type="compositionally biased region" description="Low complexity" evidence="4">
    <location>
        <begin position="92"/>
        <end position="104"/>
    </location>
</feature>
<keyword evidence="2 3" id="KW-0040">ANK repeat</keyword>
<dbReference type="PANTHER" id="PTHR24126">
    <property type="entry name" value="ANKYRIN REPEAT, PH AND SEC7 DOMAIN CONTAINING PROTEIN SECG-RELATED"/>
    <property type="match status" value="1"/>
</dbReference>
<feature type="repeat" description="ANK" evidence="3">
    <location>
        <begin position="126"/>
        <end position="158"/>
    </location>
</feature>
<keyword evidence="1" id="KW-0677">Repeat</keyword>
<dbReference type="PROSITE" id="PS50088">
    <property type="entry name" value="ANK_REPEAT"/>
    <property type="match status" value="3"/>
</dbReference>
<feature type="compositionally biased region" description="Basic and acidic residues" evidence="4">
    <location>
        <begin position="526"/>
        <end position="553"/>
    </location>
</feature>
<evidence type="ECO:0000256" key="2">
    <source>
        <dbReference type="ARBA" id="ARBA00023043"/>
    </source>
</evidence>
<dbReference type="Proteomes" id="UP001515480">
    <property type="component" value="Unassembled WGS sequence"/>
</dbReference>
<keyword evidence="5" id="KW-1133">Transmembrane helix</keyword>
<dbReference type="SMART" id="SM00248">
    <property type="entry name" value="ANK"/>
    <property type="match status" value="3"/>
</dbReference>
<keyword evidence="5" id="KW-0472">Membrane</keyword>
<feature type="compositionally biased region" description="Basic and acidic residues" evidence="4">
    <location>
        <begin position="566"/>
        <end position="642"/>
    </location>
</feature>
<feature type="transmembrane region" description="Helical" evidence="5">
    <location>
        <begin position="272"/>
        <end position="293"/>
    </location>
</feature>
<feature type="region of interest" description="Disordered" evidence="4">
    <location>
        <begin position="451"/>
        <end position="692"/>
    </location>
</feature>
<dbReference type="PROSITE" id="PS50297">
    <property type="entry name" value="ANK_REP_REGION"/>
    <property type="match status" value="2"/>
</dbReference>
<dbReference type="Pfam" id="PF00023">
    <property type="entry name" value="Ank"/>
    <property type="match status" value="1"/>
</dbReference>
<proteinExistence type="predicted"/>
<feature type="compositionally biased region" description="Low complexity" evidence="4">
    <location>
        <begin position="554"/>
        <end position="565"/>
    </location>
</feature>
<dbReference type="PANTHER" id="PTHR24126:SF14">
    <property type="entry name" value="ANK_REP_REGION DOMAIN-CONTAINING PROTEIN"/>
    <property type="match status" value="1"/>
</dbReference>
<name>A0AB34J4A4_PRYPA</name>
<feature type="compositionally biased region" description="Pro residues" evidence="4">
    <location>
        <begin position="793"/>
        <end position="808"/>
    </location>
</feature>
<dbReference type="EMBL" id="JBGBPQ010000014">
    <property type="protein sequence ID" value="KAL1511540.1"/>
    <property type="molecule type" value="Genomic_DNA"/>
</dbReference>
<evidence type="ECO:0000256" key="1">
    <source>
        <dbReference type="ARBA" id="ARBA00022737"/>
    </source>
</evidence>
<feature type="region of interest" description="Disordered" evidence="4">
    <location>
        <begin position="86"/>
        <end position="106"/>
    </location>
</feature>
<dbReference type="Gene3D" id="1.25.40.20">
    <property type="entry name" value="Ankyrin repeat-containing domain"/>
    <property type="match status" value="1"/>
</dbReference>
<dbReference type="Pfam" id="PF12796">
    <property type="entry name" value="Ank_2"/>
    <property type="match status" value="1"/>
</dbReference>
<dbReference type="InterPro" id="IPR002110">
    <property type="entry name" value="Ankyrin_rpt"/>
</dbReference>
<feature type="transmembrane region" description="Helical" evidence="5">
    <location>
        <begin position="54"/>
        <end position="76"/>
    </location>
</feature>
<feature type="region of interest" description="Disordered" evidence="4">
    <location>
        <begin position="878"/>
        <end position="903"/>
    </location>
</feature>
<sequence length="929" mass="98731">MKEKATPPSFFERLEERLLSSILGRVQRLERQMNHWADCCMKFMPRDWVEAQGFIWADAVLASVLLGLVILSYVMFRHMLRHWSDDSQNTTSARPSNRPRAAAADGVVKRSRPGCVDYGPVNEEVDGLTALMRSSSQGDEACTAELIAAGAAVDARDSQEGFTALLMASAMGHLGVVQRLLAANADVEAKNNDGATALMLATYAQKEAVVKVLLEHGARQGLTSALTFAEQANLLAVANLLRDALPSASWPLGWLGSWGWGSAESSSASFELGYLPVAIGLMFIGFMLLVFHIDVESEGGADSAGVHDALSHADLPPRSRRDHPELGQLTARERRSLTCRLGEAYQRWNETEGQREAKLHQQRKRLARQAKLTEEAETTSAALREALRVAEQAVLAAGKQEASEAKDPGAVVKTALERVRALIDQARPLQAHSSSLPDLVERACERVEELQAREHEREKNEMEERSRRRAEQQAAKAEELRVRKQEAVNAKKEARERQRKEEAAERARQEAEREAAREAAAAAAREAAEARARREAEAKAAAKAAKEAEERTARQAAAAQQAAAARAERERSAREAEEKRKEEEERASRQAAARERLAAREAAEKARRLEAEATARARAKREAEAKARREAEEKEKARRAEAAARSARGAAGGKAAGGARRGRHRASSGGEGGGGEAEALPPPLAAEELPLVSSSQLERMVAAPPELPAVPPLPGAHLPQLNGELPAAQLPLAHLPAAQLPTPTLPLPLPALPTPNGRHHPAGLPPPPVPRLSPVLADAPHASQPWGASWGSPPGPIGTPPLSSPPGPSPLAVSLLGAAGLPLLPAAQAPMTDFASSLEARGFGGVCPPVAAPRAVSPQPAPLGGGLGGRWNGNGACGSHGAGSFERRSSPNGRVGATGGGAPVGGVGSGVIGRKAHANHLPVGQRVLF</sequence>
<feature type="compositionally biased region" description="Basic and acidic residues" evidence="4">
    <location>
        <begin position="309"/>
        <end position="329"/>
    </location>
</feature>
<dbReference type="SUPFAM" id="SSF48403">
    <property type="entry name" value="Ankyrin repeat"/>
    <property type="match status" value="1"/>
</dbReference>
<evidence type="ECO:0000256" key="3">
    <source>
        <dbReference type="PROSITE-ProRule" id="PRU00023"/>
    </source>
</evidence>
<accession>A0AB34J4A4</accession>
<evidence type="ECO:0000256" key="4">
    <source>
        <dbReference type="SAM" id="MobiDB-lite"/>
    </source>
</evidence>
<comment type="caution">
    <text evidence="6">The sequence shown here is derived from an EMBL/GenBank/DDBJ whole genome shotgun (WGS) entry which is preliminary data.</text>
</comment>
<feature type="compositionally biased region" description="Basic and acidic residues" evidence="4">
    <location>
        <begin position="451"/>
        <end position="517"/>
    </location>
</feature>
<protein>
    <submittedName>
        <fullName evidence="6">Uncharacterized protein</fullName>
    </submittedName>
</protein>
<feature type="region of interest" description="Disordered" evidence="4">
    <location>
        <begin position="306"/>
        <end position="329"/>
    </location>
</feature>
<dbReference type="InterPro" id="IPR036770">
    <property type="entry name" value="Ankyrin_rpt-contain_sf"/>
</dbReference>
<feature type="repeat" description="ANK" evidence="3">
    <location>
        <begin position="193"/>
        <end position="225"/>
    </location>
</feature>
<feature type="repeat" description="ANK" evidence="3">
    <location>
        <begin position="160"/>
        <end position="192"/>
    </location>
</feature>
<evidence type="ECO:0000256" key="5">
    <source>
        <dbReference type="SAM" id="Phobius"/>
    </source>
</evidence>
<organism evidence="6 7">
    <name type="scientific">Prymnesium parvum</name>
    <name type="common">Toxic golden alga</name>
    <dbReference type="NCBI Taxonomy" id="97485"/>
    <lineage>
        <taxon>Eukaryota</taxon>
        <taxon>Haptista</taxon>
        <taxon>Haptophyta</taxon>
        <taxon>Prymnesiophyceae</taxon>
        <taxon>Prymnesiales</taxon>
        <taxon>Prymnesiaceae</taxon>
        <taxon>Prymnesium</taxon>
    </lineage>
</organism>